<reference evidence="1 2" key="2">
    <citation type="submission" date="2018-03" db="EMBL/GenBank/DDBJ databases">
        <title>The ancient ancestry and fast evolution of plastids.</title>
        <authorList>
            <person name="Moore K.R."/>
            <person name="Magnabosco C."/>
            <person name="Momper L."/>
            <person name="Gold D.A."/>
            <person name="Bosak T."/>
            <person name="Fournier G.P."/>
        </authorList>
    </citation>
    <scope>NUCLEOTIDE SEQUENCE [LARGE SCALE GENOMIC DNA]</scope>
    <source>
        <strain evidence="1 2">CCAP 1448/3</strain>
    </source>
</reference>
<comment type="caution">
    <text evidence="1">The sequence shown here is derived from an EMBL/GenBank/DDBJ whole genome shotgun (WGS) entry which is preliminary data.</text>
</comment>
<name>A0A2T1C4Y6_9CYAN</name>
<organism evidence="1 2">
    <name type="scientific">Merismopedia glauca CCAP 1448/3</name>
    <dbReference type="NCBI Taxonomy" id="1296344"/>
    <lineage>
        <taxon>Bacteria</taxon>
        <taxon>Bacillati</taxon>
        <taxon>Cyanobacteriota</taxon>
        <taxon>Cyanophyceae</taxon>
        <taxon>Synechococcales</taxon>
        <taxon>Merismopediaceae</taxon>
        <taxon>Merismopedia</taxon>
    </lineage>
</organism>
<reference evidence="1 2" key="1">
    <citation type="submission" date="2018-02" db="EMBL/GenBank/DDBJ databases">
        <authorList>
            <person name="Cohen D.B."/>
            <person name="Kent A.D."/>
        </authorList>
    </citation>
    <scope>NUCLEOTIDE SEQUENCE [LARGE SCALE GENOMIC DNA]</scope>
    <source>
        <strain evidence="1 2">CCAP 1448/3</strain>
    </source>
</reference>
<sequence>MLRLNLKMSNLFVDVSQRFINRALVALLTICTCIFLLGIPPAYASLTDDRFDGNVFALYGGNSSLVNPKFNITQSLERHKPVIIVLYVEDSRDSKAFASTISQIQSFYANELTFITYNVDAIIPGVKVTPENPGYYYQGVVPQTIILDGDGKVTLNAKGVIPFEKIDDNLREVFNLLPRAESVKLKRRQLNEVNTELIPVKTK</sequence>
<protein>
    <submittedName>
        <fullName evidence="1">Thioredoxin family protein</fullName>
    </submittedName>
</protein>
<keyword evidence="2" id="KW-1185">Reference proteome</keyword>
<proteinExistence type="predicted"/>
<dbReference type="Gene3D" id="3.40.30.10">
    <property type="entry name" value="Glutaredoxin"/>
    <property type="match status" value="1"/>
</dbReference>
<gene>
    <name evidence="1" type="ORF">C7B64_08800</name>
</gene>
<evidence type="ECO:0000313" key="2">
    <source>
        <dbReference type="Proteomes" id="UP000238762"/>
    </source>
</evidence>
<evidence type="ECO:0000313" key="1">
    <source>
        <dbReference type="EMBL" id="PSB03345.1"/>
    </source>
</evidence>
<dbReference type="NCBIfam" id="NF038096">
    <property type="entry name" value="thylak_slr1796"/>
    <property type="match status" value="1"/>
</dbReference>
<accession>A0A2T1C4Y6</accession>
<dbReference type="Proteomes" id="UP000238762">
    <property type="component" value="Unassembled WGS sequence"/>
</dbReference>
<dbReference type="SUPFAM" id="SSF52833">
    <property type="entry name" value="Thioredoxin-like"/>
    <property type="match status" value="1"/>
</dbReference>
<dbReference type="InterPro" id="IPR048069">
    <property type="entry name" value="Thylak_slr1796"/>
</dbReference>
<dbReference type="AlphaFoldDB" id="A0A2T1C4Y6"/>
<dbReference type="OrthoDB" id="423037at2"/>
<dbReference type="EMBL" id="PVWJ01000034">
    <property type="protein sequence ID" value="PSB03345.1"/>
    <property type="molecule type" value="Genomic_DNA"/>
</dbReference>
<dbReference type="InterPro" id="IPR036249">
    <property type="entry name" value="Thioredoxin-like_sf"/>
</dbReference>